<dbReference type="OMA" id="WPLEDKI"/>
<evidence type="ECO:0000256" key="3">
    <source>
        <dbReference type="ARBA" id="ARBA00020629"/>
    </source>
</evidence>
<evidence type="ECO:0000256" key="6">
    <source>
        <dbReference type="ARBA" id="ARBA00023242"/>
    </source>
</evidence>
<dbReference type="GO" id="GO:0006357">
    <property type="term" value="P:regulation of transcription by RNA polymerase II"/>
    <property type="evidence" value="ECO:0007669"/>
    <property type="project" value="InterPro"/>
</dbReference>
<comment type="function">
    <text evidence="8">Component of the Mediator complex, a coactivator involved in the regulated transcription of nearly all RNA polymerase II-dependent genes. Mediator functions as a bridge to convey information from gene-specific regulatory proteins to the basal RNA polymerase II transcription machinery. Mediator is recruited to promoters by direct interactions with regulatory proteins and serves as a scaffold for the assembly of a functional preinitiation complex with RNA polymerase II and the general transcription factors.</text>
</comment>
<feature type="region of interest" description="Disordered" evidence="9">
    <location>
        <begin position="117"/>
        <end position="202"/>
    </location>
</feature>
<sequence>MDKELDGRFERLEKALATMIDSLSKNNPSTKLAQDLVAAEAELLEGLKLLEAHQNNHARIQQLRQSTEQADAQIKDIISSLWKMRQELTSVQTSPIPKGAKFQFTTGELLDFARRISRNTLPPPGVTNGVNMTPAAARHSQQPSSVEPEDSFRVTSQSQTQTPNTSFNVSFNGTLVDTPGPFNNNSTPIPNAGPANSQNPHTELPEHLKLATNPLHGASFFPWPSVEQVRSGALGAYQLLVDKGIDPRGYDPEFEEQRRKDAEREAEERAKQEREEAERRAREEAERIARQRELERQRARESMAAAAEEGRRDSVVGGPAAGKPKQFTFLGGDDDDDDDDD</sequence>
<keyword evidence="12" id="KW-0002">3D-structure</keyword>
<dbReference type="SMR" id="G0S7Z4"/>
<dbReference type="OrthoDB" id="1929813at2759"/>
<dbReference type="RefSeq" id="XP_006694177.1">
    <property type="nucleotide sequence ID" value="XM_006694114.1"/>
</dbReference>
<comment type="subunit">
    <text evidence="8">Component of the Mediator complex.</text>
</comment>
<keyword evidence="5 8" id="KW-0804">Transcription</keyword>
<dbReference type="PDB" id="6XP5">
    <property type="method" value="EM"/>
    <property type="resolution" value="4.20 A"/>
    <property type="chains" value="D=1-341"/>
</dbReference>
<dbReference type="GO" id="GO:0070847">
    <property type="term" value="C:core mediator complex"/>
    <property type="evidence" value="ECO:0007669"/>
    <property type="project" value="TreeGrafter"/>
</dbReference>
<dbReference type="PANTHER" id="PTHR13208">
    <property type="entry name" value="MEDIATOR OF RNA POLYMERASE II TRANSCRIPTION SUBUNIT 4"/>
    <property type="match status" value="1"/>
</dbReference>
<evidence type="ECO:0000256" key="5">
    <source>
        <dbReference type="ARBA" id="ARBA00023163"/>
    </source>
</evidence>
<dbReference type="STRING" id="759272.G0S7Z4"/>
<protein>
    <recommendedName>
        <fullName evidence="3 8">Mediator of RNA polymerase II transcription subunit 4</fullName>
    </recommendedName>
    <alternativeName>
        <fullName evidence="7 8">Mediator complex subunit 4</fullName>
    </alternativeName>
</protein>
<dbReference type="AlphaFoldDB" id="G0S7Z4"/>
<dbReference type="KEGG" id="cthr:CTHT_0037540"/>
<dbReference type="GO" id="GO:0016592">
    <property type="term" value="C:mediator complex"/>
    <property type="evidence" value="ECO:0007669"/>
    <property type="project" value="InterPro"/>
</dbReference>
<keyword evidence="8" id="KW-0010">Activator</keyword>
<dbReference type="GO" id="GO:0003712">
    <property type="term" value="F:transcription coregulator activity"/>
    <property type="evidence" value="ECO:0007669"/>
    <property type="project" value="InterPro"/>
</dbReference>
<feature type="compositionally biased region" description="Acidic residues" evidence="9">
    <location>
        <begin position="332"/>
        <end position="341"/>
    </location>
</feature>
<dbReference type="eggNOG" id="ENOG502SCD7">
    <property type="taxonomic scope" value="Eukaryota"/>
</dbReference>
<evidence type="ECO:0000256" key="1">
    <source>
        <dbReference type="ARBA" id="ARBA00004123"/>
    </source>
</evidence>
<organism evidence="11">
    <name type="scientific">Chaetomium thermophilum (strain DSM 1495 / CBS 144.50 / IMI 039719)</name>
    <name type="common">Thermochaetoides thermophila</name>
    <dbReference type="NCBI Taxonomy" id="759272"/>
    <lineage>
        <taxon>Eukaryota</taxon>
        <taxon>Fungi</taxon>
        <taxon>Dikarya</taxon>
        <taxon>Ascomycota</taxon>
        <taxon>Pezizomycotina</taxon>
        <taxon>Sordariomycetes</taxon>
        <taxon>Sordariomycetidae</taxon>
        <taxon>Sordariales</taxon>
        <taxon>Chaetomiaceae</taxon>
        <taxon>Thermochaetoides</taxon>
    </lineage>
</organism>
<evidence type="ECO:0000313" key="11">
    <source>
        <dbReference type="Proteomes" id="UP000008066"/>
    </source>
</evidence>
<evidence type="ECO:0000256" key="2">
    <source>
        <dbReference type="ARBA" id="ARBA00009626"/>
    </source>
</evidence>
<evidence type="ECO:0007829" key="12">
    <source>
        <dbReference type="PDB" id="6XP5"/>
    </source>
</evidence>
<keyword evidence="6 8" id="KW-0539">Nucleus</keyword>
<keyword evidence="11" id="KW-1185">Reference proteome</keyword>
<evidence type="ECO:0000313" key="10">
    <source>
        <dbReference type="EMBL" id="EGS21881.1"/>
    </source>
</evidence>
<name>G0S7Z4_CHATD</name>
<evidence type="ECO:0000256" key="4">
    <source>
        <dbReference type="ARBA" id="ARBA00023015"/>
    </source>
</evidence>
<feature type="region of interest" description="Disordered" evidence="9">
    <location>
        <begin position="244"/>
        <end position="341"/>
    </location>
</feature>
<dbReference type="HOGENOM" id="CLU_057381_1_0_1"/>
<feature type="compositionally biased region" description="Polar residues" evidence="9">
    <location>
        <begin position="167"/>
        <end position="201"/>
    </location>
</feature>
<comment type="subcellular location">
    <subcellularLocation>
        <location evidence="1 8">Nucleus</location>
    </subcellularLocation>
</comment>
<feature type="compositionally biased region" description="Basic and acidic residues" evidence="9">
    <location>
        <begin position="244"/>
        <end position="301"/>
    </location>
</feature>
<dbReference type="InterPro" id="IPR019258">
    <property type="entry name" value="Mediator_Med4"/>
</dbReference>
<keyword evidence="4 8" id="KW-0805">Transcription regulation</keyword>
<dbReference type="Proteomes" id="UP000008066">
    <property type="component" value="Unassembled WGS sequence"/>
</dbReference>
<gene>
    <name evidence="8" type="primary">MED4</name>
    <name evidence="10" type="ORF">CTHT_0037540</name>
</gene>
<comment type="similarity">
    <text evidence="2 8">Belongs to the Mediator complex subunit 4 family.</text>
</comment>
<evidence type="ECO:0000256" key="9">
    <source>
        <dbReference type="SAM" id="MobiDB-lite"/>
    </source>
</evidence>
<dbReference type="Pfam" id="PF10018">
    <property type="entry name" value="Med4"/>
    <property type="match status" value="1"/>
</dbReference>
<reference evidence="12" key="2">
    <citation type="journal article" date="2021" name="Mol. Cell">
        <title>Mediator structure and conformation change.</title>
        <authorList>
            <person name="Zhang H."/>
            <person name="Chen D.H."/>
            <person name="Mattoo R.U.H."/>
            <person name="Bushnell D.A."/>
            <person name="Wang Y."/>
            <person name="Yuan C."/>
            <person name="Wang L."/>
            <person name="Wang C."/>
            <person name="Davis R.E."/>
            <person name="Nie Y."/>
            <person name="Kornberg R.D."/>
        </authorList>
    </citation>
    <scope>STRUCTURE BY ELECTRON MICROSCOPY (4.20 ANGSTROMS)</scope>
</reference>
<feature type="compositionally biased region" description="Low complexity" evidence="9">
    <location>
        <begin position="155"/>
        <end position="166"/>
    </location>
</feature>
<accession>G0S7Z4</accession>
<dbReference type="GeneID" id="18257792"/>
<evidence type="ECO:0000256" key="8">
    <source>
        <dbReference type="RuleBase" id="RU364141"/>
    </source>
</evidence>
<dbReference type="EMDB" id="EMD-22284"/>
<dbReference type="PANTHER" id="PTHR13208:SF2">
    <property type="entry name" value="MEDIATOR OF RNA POLYMERASE II TRANSCRIPTION SUBUNIT 4"/>
    <property type="match status" value="1"/>
</dbReference>
<reference evidence="10 11" key="1">
    <citation type="journal article" date="2011" name="Cell">
        <title>Insight into structure and assembly of the nuclear pore complex by utilizing the genome of a eukaryotic thermophile.</title>
        <authorList>
            <person name="Amlacher S."/>
            <person name="Sarges P."/>
            <person name="Flemming D."/>
            <person name="van Noort V."/>
            <person name="Kunze R."/>
            <person name="Devos D.P."/>
            <person name="Arumugam M."/>
            <person name="Bork P."/>
            <person name="Hurt E."/>
        </authorList>
    </citation>
    <scope>NUCLEOTIDE SEQUENCE [LARGE SCALE GENOMIC DNA]</scope>
    <source>
        <strain evidence="11">DSM 1495 / CBS 144.50 / IMI 039719</strain>
    </source>
</reference>
<evidence type="ECO:0000256" key="7">
    <source>
        <dbReference type="ARBA" id="ARBA00031257"/>
    </source>
</evidence>
<dbReference type="EMBL" id="GL988041">
    <property type="protein sequence ID" value="EGS21881.1"/>
    <property type="molecule type" value="Genomic_DNA"/>
</dbReference>
<proteinExistence type="evidence at protein level"/>